<evidence type="ECO:0000313" key="2">
    <source>
        <dbReference type="EMBL" id="KAL3397195.1"/>
    </source>
</evidence>
<accession>A0ABD2WW89</accession>
<proteinExistence type="predicted"/>
<feature type="signal peptide" evidence="1">
    <location>
        <begin position="1"/>
        <end position="22"/>
    </location>
</feature>
<comment type="caution">
    <text evidence="2">The sequence shown here is derived from an EMBL/GenBank/DDBJ whole genome shotgun (WGS) entry which is preliminary data.</text>
</comment>
<feature type="chain" id="PRO_5044790957" evidence="1">
    <location>
        <begin position="23"/>
        <end position="320"/>
    </location>
</feature>
<keyword evidence="3" id="KW-1185">Reference proteome</keyword>
<dbReference type="PANTHER" id="PTHR47890">
    <property type="entry name" value="LD24308P"/>
    <property type="match status" value="1"/>
</dbReference>
<sequence length="320" mass="36728">MRLTLDKLPFLFIFIIVRDVKSEINTGQFLEAGLGVLTSLSNPLEFTKSLFEFANFIGSSVEEDDMKSALNNIYNKLEDISNNIKSFKDEVFKKLETIEILIETKDRISKVITGIRFKKVRNILYLQIEQAKLLPLAGIDSKTRSWVPVDDPVLTSIRVGVDHHQLSWDHRSFELDDVEVAKNTVLTGVKFTFDQGLIRLEVRGTQFDYEDGKLITNKYSWHRHKTSKNQLKYFELEHLDIPEENSIRHPVLTDKQQYMSLTTSNMNDDLGQTILPFVDLREITSSNPDVSLSGIGLFHKSHKKNAAGFLALKILTYNFN</sequence>
<dbReference type="Proteomes" id="UP001627154">
    <property type="component" value="Unassembled WGS sequence"/>
</dbReference>
<organism evidence="2 3">
    <name type="scientific">Trichogramma kaykai</name>
    <dbReference type="NCBI Taxonomy" id="54128"/>
    <lineage>
        <taxon>Eukaryota</taxon>
        <taxon>Metazoa</taxon>
        <taxon>Ecdysozoa</taxon>
        <taxon>Arthropoda</taxon>
        <taxon>Hexapoda</taxon>
        <taxon>Insecta</taxon>
        <taxon>Pterygota</taxon>
        <taxon>Neoptera</taxon>
        <taxon>Endopterygota</taxon>
        <taxon>Hymenoptera</taxon>
        <taxon>Apocrita</taxon>
        <taxon>Proctotrupomorpha</taxon>
        <taxon>Chalcidoidea</taxon>
        <taxon>Trichogrammatidae</taxon>
        <taxon>Trichogramma</taxon>
    </lineage>
</organism>
<dbReference type="PANTHER" id="PTHR47890:SF1">
    <property type="entry name" value="LD24308P"/>
    <property type="match status" value="1"/>
</dbReference>
<gene>
    <name evidence="2" type="ORF">TKK_009212</name>
</gene>
<keyword evidence="1" id="KW-0732">Signal</keyword>
<dbReference type="EMBL" id="JBJJXI010000067">
    <property type="protein sequence ID" value="KAL3397195.1"/>
    <property type="molecule type" value="Genomic_DNA"/>
</dbReference>
<dbReference type="AlphaFoldDB" id="A0ABD2WW89"/>
<evidence type="ECO:0000313" key="3">
    <source>
        <dbReference type="Proteomes" id="UP001627154"/>
    </source>
</evidence>
<evidence type="ECO:0000256" key="1">
    <source>
        <dbReference type="SAM" id="SignalP"/>
    </source>
</evidence>
<reference evidence="2 3" key="1">
    <citation type="journal article" date="2024" name="bioRxiv">
        <title>A reference genome for Trichogramma kaykai: A tiny desert-dwelling parasitoid wasp with competing sex-ratio distorters.</title>
        <authorList>
            <person name="Culotta J."/>
            <person name="Lindsey A.R."/>
        </authorList>
    </citation>
    <scope>NUCLEOTIDE SEQUENCE [LARGE SCALE GENOMIC DNA]</scope>
    <source>
        <strain evidence="2 3">KSX58</strain>
    </source>
</reference>
<name>A0ABD2WW89_9HYME</name>
<protein>
    <submittedName>
        <fullName evidence="2">Uncharacterized protein</fullName>
    </submittedName>
</protein>